<feature type="chain" id="PRO_5037388731" description="Lipid-binding hydrolase" evidence="1">
    <location>
        <begin position="21"/>
        <end position="229"/>
    </location>
</feature>
<dbReference type="Proteomes" id="UP000619078">
    <property type="component" value="Unassembled WGS sequence"/>
</dbReference>
<evidence type="ECO:0000313" key="2">
    <source>
        <dbReference type="EMBL" id="MBD1394114.1"/>
    </source>
</evidence>
<gene>
    <name evidence="2" type="ORF">IDJ76_13480</name>
</gene>
<dbReference type="RefSeq" id="WP_191163857.1">
    <property type="nucleotide sequence ID" value="NZ_JACWMX010000005.1"/>
</dbReference>
<keyword evidence="3" id="KW-1185">Reference proteome</keyword>
<dbReference type="PROSITE" id="PS51257">
    <property type="entry name" value="PROKAR_LIPOPROTEIN"/>
    <property type="match status" value="1"/>
</dbReference>
<feature type="signal peptide" evidence="1">
    <location>
        <begin position="1"/>
        <end position="20"/>
    </location>
</feature>
<protein>
    <recommendedName>
        <fullName evidence="4">Lipid-binding hydrolase</fullName>
    </recommendedName>
</protein>
<reference evidence="2" key="1">
    <citation type="submission" date="2020-09" db="EMBL/GenBank/DDBJ databases">
        <title>Novel species of Mucilaginibacter isolated from a glacier on the Tibetan Plateau.</title>
        <authorList>
            <person name="Liu Q."/>
            <person name="Xin Y.-H."/>
        </authorList>
    </citation>
    <scope>NUCLEOTIDE SEQUENCE</scope>
    <source>
        <strain evidence="2">ZB1P21</strain>
    </source>
</reference>
<comment type="caution">
    <text evidence="2">The sequence shown here is derived from an EMBL/GenBank/DDBJ whole genome shotgun (WGS) entry which is preliminary data.</text>
</comment>
<proteinExistence type="predicted"/>
<dbReference type="AlphaFoldDB" id="A0A926NYQ4"/>
<dbReference type="EMBL" id="JACWMX010000005">
    <property type="protein sequence ID" value="MBD1394114.1"/>
    <property type="molecule type" value="Genomic_DNA"/>
</dbReference>
<accession>A0A926NYQ4</accession>
<keyword evidence="1" id="KW-0732">Signal</keyword>
<evidence type="ECO:0000313" key="3">
    <source>
        <dbReference type="Proteomes" id="UP000619078"/>
    </source>
</evidence>
<evidence type="ECO:0008006" key="4">
    <source>
        <dbReference type="Google" id="ProtNLM"/>
    </source>
</evidence>
<organism evidence="2 3">
    <name type="scientific">Mucilaginibacter glaciei</name>
    <dbReference type="NCBI Taxonomy" id="2772109"/>
    <lineage>
        <taxon>Bacteria</taxon>
        <taxon>Pseudomonadati</taxon>
        <taxon>Bacteroidota</taxon>
        <taxon>Sphingobacteriia</taxon>
        <taxon>Sphingobacteriales</taxon>
        <taxon>Sphingobacteriaceae</taxon>
        <taxon>Mucilaginibacter</taxon>
    </lineage>
</organism>
<name>A0A926NYQ4_9SPHI</name>
<evidence type="ECO:0000256" key="1">
    <source>
        <dbReference type="SAM" id="SignalP"/>
    </source>
</evidence>
<sequence length="229" mass="24940">MKQKLLFPFVMVALFFTACKKDAVNYTEFAGTAITATVTTVAVNSAYNYQPVKQGSYWKYAFSGATVDTTIATMLNTTAVFSARSYFVGVSKASSEPKAGSVYFYNTGETYSERDIDADNDTTEVIYLKADVAVGTTWNAAEYFVSKKDIGSKVTGKMVEKGITRTVFNKKFNNVIHTSILVQAANGSGGFTDVGNYDYYIAKGVGIIEESATVFGIKVTGKLYDFSIK</sequence>